<accession>A0A0F8YWP6</accession>
<reference evidence="1" key="1">
    <citation type="journal article" date="2015" name="Nature">
        <title>Complex archaea that bridge the gap between prokaryotes and eukaryotes.</title>
        <authorList>
            <person name="Spang A."/>
            <person name="Saw J.H."/>
            <person name="Jorgensen S.L."/>
            <person name="Zaremba-Niedzwiedzka K."/>
            <person name="Martijn J."/>
            <person name="Lind A.E."/>
            <person name="van Eijk R."/>
            <person name="Schleper C."/>
            <person name="Guy L."/>
            <person name="Ettema T.J."/>
        </authorList>
    </citation>
    <scope>NUCLEOTIDE SEQUENCE</scope>
</reference>
<dbReference type="EMBL" id="LAZR01054556">
    <property type="protein sequence ID" value="KKK78290.1"/>
    <property type="molecule type" value="Genomic_DNA"/>
</dbReference>
<evidence type="ECO:0000313" key="1">
    <source>
        <dbReference type="EMBL" id="KKK78290.1"/>
    </source>
</evidence>
<protein>
    <submittedName>
        <fullName evidence="1">Uncharacterized protein</fullName>
    </submittedName>
</protein>
<organism evidence="1">
    <name type="scientific">marine sediment metagenome</name>
    <dbReference type="NCBI Taxonomy" id="412755"/>
    <lineage>
        <taxon>unclassified sequences</taxon>
        <taxon>metagenomes</taxon>
        <taxon>ecological metagenomes</taxon>
    </lineage>
</organism>
<name>A0A0F8YWP6_9ZZZZ</name>
<comment type="caution">
    <text evidence="1">The sequence shown here is derived from an EMBL/GenBank/DDBJ whole genome shotgun (WGS) entry which is preliminary data.</text>
</comment>
<sequence>MKELQKYLDEKYPELILLVGQKDTATYASGLIHYYFYMDRAREPVGMADQRLLHSLLDVEDLIKSLIEKVRINLEKSKGEQKQCQKD</sequence>
<gene>
    <name evidence="1" type="ORF">LCGC14_2845060</name>
</gene>
<dbReference type="AlphaFoldDB" id="A0A0F8YWP6"/>
<proteinExistence type="predicted"/>